<keyword evidence="1" id="KW-0378">Hydrolase</keyword>
<dbReference type="GO" id="GO:0008081">
    <property type="term" value="F:phosphoric diester hydrolase activity"/>
    <property type="evidence" value="ECO:0007669"/>
    <property type="project" value="TreeGrafter"/>
</dbReference>
<keyword evidence="4" id="KW-1185">Reference proteome</keyword>
<gene>
    <name evidence="3" type="ORF">ElyMa_006903100</name>
</gene>
<keyword evidence="2" id="KW-0325">Glycoprotein</keyword>
<evidence type="ECO:0000256" key="2">
    <source>
        <dbReference type="ARBA" id="ARBA00023180"/>
    </source>
</evidence>
<dbReference type="SUPFAM" id="SSF56300">
    <property type="entry name" value="Metallo-dependent phosphatases"/>
    <property type="match status" value="1"/>
</dbReference>
<accession>A0AAV4JFV9</accession>
<evidence type="ECO:0000313" key="3">
    <source>
        <dbReference type="EMBL" id="GFS20588.1"/>
    </source>
</evidence>
<evidence type="ECO:0000313" key="4">
    <source>
        <dbReference type="Proteomes" id="UP000762676"/>
    </source>
</evidence>
<dbReference type="PANTHER" id="PTHR10340">
    <property type="entry name" value="SPHINGOMYELIN PHOSPHODIESTERASE"/>
    <property type="match status" value="1"/>
</dbReference>
<name>A0AAV4JFV9_9GAST</name>
<dbReference type="InterPro" id="IPR029052">
    <property type="entry name" value="Metallo-depent_PP-like"/>
</dbReference>
<proteinExistence type="predicted"/>
<dbReference type="EMBL" id="BMAT01013801">
    <property type="protein sequence ID" value="GFS20588.1"/>
    <property type="molecule type" value="Genomic_DNA"/>
</dbReference>
<dbReference type="Gene3D" id="3.60.21.10">
    <property type="match status" value="1"/>
</dbReference>
<comment type="caution">
    <text evidence="3">The sequence shown here is derived from an EMBL/GenBank/DDBJ whole genome shotgun (WGS) entry which is preliminary data.</text>
</comment>
<dbReference type="PANTHER" id="PTHR10340:SF34">
    <property type="entry name" value="SPHINGOMYELIN PHOSPHODIESTERASE"/>
    <property type="match status" value="1"/>
</dbReference>
<organism evidence="3 4">
    <name type="scientific">Elysia marginata</name>
    <dbReference type="NCBI Taxonomy" id="1093978"/>
    <lineage>
        <taxon>Eukaryota</taxon>
        <taxon>Metazoa</taxon>
        <taxon>Spiralia</taxon>
        <taxon>Lophotrochozoa</taxon>
        <taxon>Mollusca</taxon>
        <taxon>Gastropoda</taxon>
        <taxon>Heterobranchia</taxon>
        <taxon>Euthyneura</taxon>
        <taxon>Panpulmonata</taxon>
        <taxon>Sacoglossa</taxon>
        <taxon>Placobranchoidea</taxon>
        <taxon>Plakobranchidae</taxon>
        <taxon>Elysia</taxon>
    </lineage>
</organism>
<dbReference type="Proteomes" id="UP000762676">
    <property type="component" value="Unassembled WGS sequence"/>
</dbReference>
<protein>
    <submittedName>
        <fullName evidence="3">Sphingomyelin phosphodiesterase</fullName>
    </submittedName>
</protein>
<dbReference type="GO" id="GO:0005615">
    <property type="term" value="C:extracellular space"/>
    <property type="evidence" value="ECO:0007669"/>
    <property type="project" value="TreeGrafter"/>
</dbReference>
<evidence type="ECO:0000256" key="1">
    <source>
        <dbReference type="ARBA" id="ARBA00022801"/>
    </source>
</evidence>
<reference evidence="3 4" key="1">
    <citation type="journal article" date="2021" name="Elife">
        <title>Chloroplast acquisition without the gene transfer in kleptoplastic sea slugs, Plakobranchus ocellatus.</title>
        <authorList>
            <person name="Maeda T."/>
            <person name="Takahashi S."/>
            <person name="Yoshida T."/>
            <person name="Shimamura S."/>
            <person name="Takaki Y."/>
            <person name="Nagai Y."/>
            <person name="Toyoda A."/>
            <person name="Suzuki Y."/>
            <person name="Arimoto A."/>
            <person name="Ishii H."/>
            <person name="Satoh N."/>
            <person name="Nishiyama T."/>
            <person name="Hasebe M."/>
            <person name="Maruyama T."/>
            <person name="Minagawa J."/>
            <person name="Obokata J."/>
            <person name="Shigenobu S."/>
        </authorList>
    </citation>
    <scope>NUCLEOTIDE SEQUENCE [LARGE SCALE GENOMIC DNA]</scope>
</reference>
<sequence>MCFSYLIATVFRCAAYSYSPYPGFRIISVNNNYCNTLNFWLLLNATDPCGGLQWLIQELQAAEDKDEKVHLLLHIPPGSSSCLKAWSWNFYTIISRYENTVVNQFYGHEHRDYFHVFLDDTSFRRPTGVGFAAPSVTPYSSTSPTFRIYTIDGNYKHSSWFLQHDNLMKSSLRRPEYQNREVPPA</sequence>
<dbReference type="AlphaFoldDB" id="A0AAV4JFV9"/>